<evidence type="ECO:0000313" key="1">
    <source>
        <dbReference type="EMBL" id="MBJ2175850.1"/>
    </source>
</evidence>
<dbReference type="EMBL" id="JAEHFJ010000009">
    <property type="protein sequence ID" value="MBJ2175850.1"/>
    <property type="molecule type" value="Genomic_DNA"/>
</dbReference>
<sequence length="415" mass="47901">MNKYICILTLTFSFTIAVIGQVKEPKGGHSGCTYLEEPNYIVNKETVYFENCSIHRKVDVNPNELKIIVDGLALDNSNMFYNGLKLNIIPSNPKVVQINSYRDKSIYWINDDYFYRNDIKIDKIDTLTFTSIGDDYFKDKNSVYYRNKLINDADPTTFVYNYPFGYDKNSVYEGDKKVKTIQNLQSVNGHYFKDSTTVFEYNNKKLFNLKPRYDITVQNTKSIPKTKYGIVNDTLYYLNEPTIYTHIDTKNITVFAADLIGFDDKIIFRGSTTTALDANSLQVIKNNAYDSVVKDKNGTYQVNIEYRTNKILLESVSIKKEKTEPYTTVFPVQMVTDALYKSNYPLATKKLLTQGGITDFDSIELVSILKGYRMGCSQDTQSPSNYYILKNNQGYWELIKSRKDILTFVGKTYKF</sequence>
<evidence type="ECO:0000313" key="2">
    <source>
        <dbReference type="Proteomes" id="UP000623301"/>
    </source>
</evidence>
<reference evidence="1 2" key="1">
    <citation type="submission" date="2020-12" db="EMBL/GenBank/DDBJ databases">
        <title>Aureibaculum luteum sp. nov. and Aureibaculum flavum sp. nov., novel members of the family Flavobacteriaceae isolated from Antarctic intertidal sediments.</title>
        <authorList>
            <person name="He X."/>
            <person name="Zhang X."/>
        </authorList>
    </citation>
    <scope>NUCLEOTIDE SEQUENCE [LARGE SCALE GENOMIC DNA]</scope>
    <source>
        <strain evidence="1 2">A20</strain>
    </source>
</reference>
<accession>A0ABS0WV55</accession>
<comment type="caution">
    <text evidence="1">The sequence shown here is derived from an EMBL/GenBank/DDBJ whole genome shotgun (WGS) entry which is preliminary data.</text>
</comment>
<protein>
    <submittedName>
        <fullName evidence="1">DKNYY domain-containing protein</fullName>
    </submittedName>
</protein>
<gene>
    <name evidence="1" type="ORF">JBL43_16470</name>
</gene>
<dbReference type="InterPro" id="IPR027375">
    <property type="entry name" value="DKNYY"/>
</dbReference>
<dbReference type="Proteomes" id="UP000623301">
    <property type="component" value="Unassembled WGS sequence"/>
</dbReference>
<keyword evidence="2" id="KW-1185">Reference proteome</keyword>
<dbReference type="RefSeq" id="WP_198842497.1">
    <property type="nucleotide sequence ID" value="NZ_JAEHFJ010000009.1"/>
</dbReference>
<dbReference type="Pfam" id="PF13644">
    <property type="entry name" value="DKNYY"/>
    <property type="match status" value="1"/>
</dbReference>
<proteinExistence type="predicted"/>
<name>A0ABS0WV55_9FLAO</name>
<organism evidence="1 2">
    <name type="scientific">Aureibaculum flavum</name>
    <dbReference type="NCBI Taxonomy" id="2795986"/>
    <lineage>
        <taxon>Bacteria</taxon>
        <taxon>Pseudomonadati</taxon>
        <taxon>Bacteroidota</taxon>
        <taxon>Flavobacteriia</taxon>
        <taxon>Flavobacteriales</taxon>
        <taxon>Flavobacteriaceae</taxon>
        <taxon>Aureibaculum</taxon>
    </lineage>
</organism>